<protein>
    <recommendedName>
        <fullName evidence="4">Tetratricopeptide repeat protein</fullName>
    </recommendedName>
</protein>
<gene>
    <name evidence="2" type="ORF">QTN47_16040</name>
</gene>
<proteinExistence type="predicted"/>
<dbReference type="PROSITE" id="PS50005">
    <property type="entry name" value="TPR"/>
    <property type="match status" value="1"/>
</dbReference>
<reference evidence="2 3" key="1">
    <citation type="submission" date="2023-07" db="EMBL/GenBank/DDBJ databases">
        <authorList>
            <person name="Lian W.-H."/>
        </authorList>
    </citation>
    <scope>NUCLEOTIDE SEQUENCE [LARGE SCALE GENOMIC DNA]</scope>
    <source>
        <strain evidence="2 3">SYSU DXS3180</strain>
    </source>
</reference>
<dbReference type="InterPro" id="IPR011990">
    <property type="entry name" value="TPR-like_helical_dom_sf"/>
</dbReference>
<comment type="caution">
    <text evidence="2">The sequence shown here is derived from an EMBL/GenBank/DDBJ whole genome shotgun (WGS) entry which is preliminary data.</text>
</comment>
<keyword evidence="1" id="KW-0802">TPR repeat</keyword>
<evidence type="ECO:0000256" key="1">
    <source>
        <dbReference type="PROSITE-ProRule" id="PRU00339"/>
    </source>
</evidence>
<sequence>MKRIFFATLVLLSSYTVVKAQQQDPEKLHETARTFMKQGDLDNAVLVLDRANQLKPDDIEIAKDLAYVSLLKRDYSKSIDVAKSLVEKPNADVQSFQILGMAYKATAQNDECAKLYKKGLAKFPNRGILYSEYGELEFEKNPSTAIKLWEKGIEADPSCSGNFYNASKYYSQKNEVLWAVLYGENFINIESLTARTAEIKEQLTADYKRLFTGNTLADAVKKGSPFIKAVGNLFLQNSGMLAEGVTPESLTSLRSKFVLQWYEGDTPKFPYRLFEYQRTLIKEEMFEAYNQWIFGGGADSYATWAKNHDAEAKALQKYQRGMVYKIPAGQYYEH</sequence>
<evidence type="ECO:0000313" key="3">
    <source>
        <dbReference type="Proteomes" id="UP001560573"/>
    </source>
</evidence>
<dbReference type="RefSeq" id="WP_369330427.1">
    <property type="nucleotide sequence ID" value="NZ_JAULBC010000005.1"/>
</dbReference>
<evidence type="ECO:0008006" key="4">
    <source>
        <dbReference type="Google" id="ProtNLM"/>
    </source>
</evidence>
<organism evidence="2 3">
    <name type="scientific">Danxiaibacter flavus</name>
    <dbReference type="NCBI Taxonomy" id="3049108"/>
    <lineage>
        <taxon>Bacteria</taxon>
        <taxon>Pseudomonadati</taxon>
        <taxon>Bacteroidota</taxon>
        <taxon>Chitinophagia</taxon>
        <taxon>Chitinophagales</taxon>
        <taxon>Chitinophagaceae</taxon>
        <taxon>Danxiaibacter</taxon>
    </lineage>
</organism>
<dbReference type="Gene3D" id="1.25.40.10">
    <property type="entry name" value="Tetratricopeptide repeat domain"/>
    <property type="match status" value="1"/>
</dbReference>
<dbReference type="SUPFAM" id="SSF48452">
    <property type="entry name" value="TPR-like"/>
    <property type="match status" value="1"/>
</dbReference>
<dbReference type="InterPro" id="IPR019734">
    <property type="entry name" value="TPR_rpt"/>
</dbReference>
<accession>A0ABV3ZGH9</accession>
<evidence type="ECO:0000313" key="2">
    <source>
        <dbReference type="EMBL" id="MEX6689019.1"/>
    </source>
</evidence>
<dbReference type="EMBL" id="JAULBC010000005">
    <property type="protein sequence ID" value="MEX6689019.1"/>
    <property type="molecule type" value="Genomic_DNA"/>
</dbReference>
<keyword evidence="3" id="KW-1185">Reference proteome</keyword>
<dbReference type="Proteomes" id="UP001560573">
    <property type="component" value="Unassembled WGS sequence"/>
</dbReference>
<name>A0ABV3ZGH9_9BACT</name>
<feature type="repeat" description="TPR" evidence="1">
    <location>
        <begin position="25"/>
        <end position="58"/>
    </location>
</feature>